<dbReference type="RefSeq" id="WP_189324899.1">
    <property type="nucleotide sequence ID" value="NZ_BMPQ01000018.1"/>
</dbReference>
<sequence>MANKRSGGGLSSVQQAAKFLGVSVLAGAIAAGIALPAAGALGLAAKGSVEGFDEIPANLKRPPLSQRTTILDNQGGRIATVYSRDRTVVELKDISPYMQQAIVAIEDSRFYKHGAVDLKGVLRALNRNAQSGEVSQGASTLTQQYVKNVFVEEAGDDPTLVAQATQQTLGRKIKELKHAIQVEEELGKKKILENYLNITFFGQQAYGVEAAARRYFSTSAKDLKLEQAALLAGVVQSPTRYDPVNDEQEATQRRNVVLQRMADLGNVSQAEADAAKEKPLGLKVSKPNNGCITAVKGAAFFCDYVREVFLTDPVFGKTKKARAKVWNQGGLTIRTTLDPQSQESVQASLKTHVYKKDKVAAASTLVEPGSGKVLAMGQSKPYGYGKNETEYNYSVDAKMGGSNFGFPTGSTFKPFLAAAALEEGKPANQVYPAPFEMPYPASVQTCSGKPWVNQGGKAKVENEDESEVGPYGLQEAMAKSVNTYFVQMLEDTGMCPVVKMTDKLGVVQGNGTKVPEVPSSLTLGSTGLSPLTMASAYAAFANRGTYCTPVAIESISQQLGGEKKSLKVPKSSCSRAMSESTADMINALLSGVVDSGTGQQAGLTDRDNAGKTGTTDFRKNAWFVGYTPKLSGAVWVGSATQKVKMVNITIGGEWHEKVFGGAVPGPIWKDAMAGALSGKDSGSFNPVRIPEVERPRDEDRDDEDNGDEDNRNGGNDNGDIGDIPDLPDPSFSIPEEWTIGGNGNNGGGNGNGGGTFP</sequence>
<feature type="compositionally biased region" description="Low complexity" evidence="14">
    <location>
        <begin position="712"/>
        <end position="724"/>
    </location>
</feature>
<dbReference type="GO" id="GO:0071555">
    <property type="term" value="P:cell wall organization"/>
    <property type="evidence" value="ECO:0007669"/>
    <property type="project" value="UniProtKB-KW"/>
</dbReference>
<reference evidence="18" key="2">
    <citation type="submission" date="2020-09" db="EMBL/GenBank/DDBJ databases">
        <authorList>
            <person name="Sun Q."/>
            <person name="Ohkuma M."/>
        </authorList>
    </citation>
    <scope>NUCLEOTIDE SEQUENCE</scope>
    <source>
        <strain evidence="18">JCM 3035</strain>
    </source>
</reference>
<accession>A0A917R514</accession>
<evidence type="ECO:0000256" key="10">
    <source>
        <dbReference type="ARBA" id="ARBA00023268"/>
    </source>
</evidence>
<dbReference type="GO" id="GO:0008360">
    <property type="term" value="P:regulation of cell shape"/>
    <property type="evidence" value="ECO:0007669"/>
    <property type="project" value="UniProtKB-KW"/>
</dbReference>
<keyword evidence="9" id="KW-0573">Peptidoglycan synthesis</keyword>
<evidence type="ECO:0000256" key="12">
    <source>
        <dbReference type="ARBA" id="ARBA00034000"/>
    </source>
</evidence>
<feature type="transmembrane region" description="Helical" evidence="15">
    <location>
        <begin position="20"/>
        <end position="45"/>
    </location>
</feature>
<dbReference type="GO" id="GO:0008955">
    <property type="term" value="F:peptidoglycan glycosyltransferase activity"/>
    <property type="evidence" value="ECO:0007669"/>
    <property type="project" value="UniProtKB-EC"/>
</dbReference>
<proteinExistence type="inferred from homology"/>
<evidence type="ECO:0000256" key="9">
    <source>
        <dbReference type="ARBA" id="ARBA00022984"/>
    </source>
</evidence>
<keyword evidence="19" id="KW-1185">Reference proteome</keyword>
<dbReference type="Proteomes" id="UP000637788">
    <property type="component" value="Unassembled WGS sequence"/>
</dbReference>
<comment type="similarity">
    <text evidence="1">In the C-terminal section; belongs to the transpeptidase family.</text>
</comment>
<keyword evidence="15" id="KW-0812">Transmembrane</keyword>
<evidence type="ECO:0000259" key="16">
    <source>
        <dbReference type="Pfam" id="PF00905"/>
    </source>
</evidence>
<feature type="region of interest" description="Disordered" evidence="14">
    <location>
        <begin position="678"/>
        <end position="757"/>
    </location>
</feature>
<organism evidence="18 19">
    <name type="scientific">Streptomyces flaveus</name>
    <dbReference type="NCBI Taxonomy" id="66370"/>
    <lineage>
        <taxon>Bacteria</taxon>
        <taxon>Bacillati</taxon>
        <taxon>Actinomycetota</taxon>
        <taxon>Actinomycetes</taxon>
        <taxon>Kitasatosporales</taxon>
        <taxon>Streptomycetaceae</taxon>
        <taxon>Streptomyces</taxon>
        <taxon>Streptomyces aurantiacus group</taxon>
    </lineage>
</organism>
<dbReference type="InterPro" id="IPR050396">
    <property type="entry name" value="Glycosyltr_51/Transpeptidase"/>
</dbReference>
<feature type="compositionally biased region" description="Gly residues" evidence="14">
    <location>
        <begin position="740"/>
        <end position="757"/>
    </location>
</feature>
<keyword evidence="5" id="KW-0328">Glycosyltransferase</keyword>
<dbReference type="Gene3D" id="3.40.710.10">
    <property type="entry name" value="DD-peptidase/beta-lactamase superfamily"/>
    <property type="match status" value="1"/>
</dbReference>
<evidence type="ECO:0000256" key="14">
    <source>
        <dbReference type="SAM" id="MobiDB-lite"/>
    </source>
</evidence>
<dbReference type="InterPro" id="IPR012338">
    <property type="entry name" value="Beta-lactam/transpept-like"/>
</dbReference>
<feature type="domain" description="Glycosyl transferase family 51" evidence="17">
    <location>
        <begin position="77"/>
        <end position="261"/>
    </location>
</feature>
<evidence type="ECO:0000256" key="8">
    <source>
        <dbReference type="ARBA" id="ARBA00022960"/>
    </source>
</evidence>
<dbReference type="InterPro" id="IPR001460">
    <property type="entry name" value="PCN-bd_Tpept"/>
</dbReference>
<feature type="domain" description="Penicillin-binding protein transpeptidase" evidence="16">
    <location>
        <begin position="364"/>
        <end position="640"/>
    </location>
</feature>
<dbReference type="SUPFAM" id="SSF53955">
    <property type="entry name" value="Lysozyme-like"/>
    <property type="match status" value="1"/>
</dbReference>
<evidence type="ECO:0000256" key="15">
    <source>
        <dbReference type="SAM" id="Phobius"/>
    </source>
</evidence>
<keyword evidence="10" id="KW-0511">Multifunctional enzyme</keyword>
<dbReference type="EMBL" id="BMPQ01000018">
    <property type="protein sequence ID" value="GGK90686.1"/>
    <property type="molecule type" value="Genomic_DNA"/>
</dbReference>
<keyword evidence="3 18" id="KW-0121">Carboxypeptidase</keyword>
<evidence type="ECO:0000256" key="6">
    <source>
        <dbReference type="ARBA" id="ARBA00022679"/>
    </source>
</evidence>
<keyword evidence="11" id="KW-0961">Cell wall biogenesis/degradation</keyword>
<dbReference type="GO" id="GO:0009252">
    <property type="term" value="P:peptidoglycan biosynthetic process"/>
    <property type="evidence" value="ECO:0007669"/>
    <property type="project" value="UniProtKB-KW"/>
</dbReference>
<evidence type="ECO:0000256" key="4">
    <source>
        <dbReference type="ARBA" id="ARBA00022670"/>
    </source>
</evidence>
<comment type="catalytic activity">
    <reaction evidence="13">
        <text>[GlcNAc-(1-&gt;4)-Mur2Ac(oyl-L-Ala-gamma-D-Glu-L-Lys-D-Ala-D-Ala)](n)-di-trans,octa-cis-undecaprenyl diphosphate + beta-D-GlcNAc-(1-&gt;4)-Mur2Ac(oyl-L-Ala-gamma-D-Glu-L-Lys-D-Ala-D-Ala)-di-trans,octa-cis-undecaprenyl diphosphate = [GlcNAc-(1-&gt;4)-Mur2Ac(oyl-L-Ala-gamma-D-Glu-L-Lys-D-Ala-D-Ala)](n+1)-di-trans,octa-cis-undecaprenyl diphosphate + di-trans,octa-cis-undecaprenyl diphosphate + H(+)</text>
        <dbReference type="Rhea" id="RHEA:23708"/>
        <dbReference type="Rhea" id="RHEA-COMP:9602"/>
        <dbReference type="Rhea" id="RHEA-COMP:9603"/>
        <dbReference type="ChEBI" id="CHEBI:15378"/>
        <dbReference type="ChEBI" id="CHEBI:58405"/>
        <dbReference type="ChEBI" id="CHEBI:60033"/>
        <dbReference type="ChEBI" id="CHEBI:78435"/>
        <dbReference type="EC" id="2.4.99.28"/>
    </reaction>
</comment>
<evidence type="ECO:0000256" key="7">
    <source>
        <dbReference type="ARBA" id="ARBA00022801"/>
    </source>
</evidence>
<dbReference type="PANTHER" id="PTHR32282:SF33">
    <property type="entry name" value="PEPTIDOGLYCAN GLYCOSYLTRANSFERASE"/>
    <property type="match status" value="1"/>
</dbReference>
<dbReference type="Pfam" id="PF00912">
    <property type="entry name" value="Transgly"/>
    <property type="match status" value="1"/>
</dbReference>
<evidence type="ECO:0000256" key="2">
    <source>
        <dbReference type="ARBA" id="ARBA00007739"/>
    </source>
</evidence>
<evidence type="ECO:0000256" key="1">
    <source>
        <dbReference type="ARBA" id="ARBA00007090"/>
    </source>
</evidence>
<dbReference type="GO" id="GO:0006508">
    <property type="term" value="P:proteolysis"/>
    <property type="evidence" value="ECO:0007669"/>
    <property type="project" value="UniProtKB-KW"/>
</dbReference>
<reference evidence="18" key="1">
    <citation type="journal article" date="2014" name="Int. J. Syst. Evol. Microbiol.">
        <title>Complete genome sequence of Corynebacterium casei LMG S-19264T (=DSM 44701T), isolated from a smear-ripened cheese.</title>
        <authorList>
            <consortium name="US DOE Joint Genome Institute (JGI-PGF)"/>
            <person name="Walter F."/>
            <person name="Albersmeier A."/>
            <person name="Kalinowski J."/>
            <person name="Ruckert C."/>
        </authorList>
    </citation>
    <scope>NUCLEOTIDE SEQUENCE</scope>
    <source>
        <strain evidence="18">JCM 3035</strain>
    </source>
</reference>
<keyword evidence="4" id="KW-0645">Protease</keyword>
<keyword evidence="15" id="KW-1133">Transmembrane helix</keyword>
<comment type="similarity">
    <text evidence="2">In the N-terminal section; belongs to the glycosyltransferase 51 family.</text>
</comment>
<keyword evidence="8" id="KW-0133">Cell shape</keyword>
<keyword evidence="15" id="KW-0472">Membrane</keyword>
<dbReference type="PANTHER" id="PTHR32282">
    <property type="entry name" value="BINDING PROTEIN TRANSPEPTIDASE, PUTATIVE-RELATED"/>
    <property type="match status" value="1"/>
</dbReference>
<protein>
    <submittedName>
        <fullName evidence="18">Carboxypeptidase</fullName>
    </submittedName>
</protein>
<evidence type="ECO:0000313" key="18">
    <source>
        <dbReference type="EMBL" id="GGK90686.1"/>
    </source>
</evidence>
<evidence type="ECO:0000259" key="17">
    <source>
        <dbReference type="Pfam" id="PF00912"/>
    </source>
</evidence>
<dbReference type="SUPFAM" id="SSF56601">
    <property type="entry name" value="beta-lactamase/transpeptidase-like"/>
    <property type="match status" value="1"/>
</dbReference>
<dbReference type="GO" id="GO:0009002">
    <property type="term" value="F:serine-type D-Ala-D-Ala carboxypeptidase activity"/>
    <property type="evidence" value="ECO:0007669"/>
    <property type="project" value="UniProtKB-EC"/>
</dbReference>
<evidence type="ECO:0000313" key="19">
    <source>
        <dbReference type="Proteomes" id="UP000637788"/>
    </source>
</evidence>
<evidence type="ECO:0000256" key="13">
    <source>
        <dbReference type="ARBA" id="ARBA00049902"/>
    </source>
</evidence>
<evidence type="ECO:0000256" key="11">
    <source>
        <dbReference type="ARBA" id="ARBA00023316"/>
    </source>
</evidence>
<dbReference type="GO" id="GO:0030288">
    <property type="term" value="C:outer membrane-bounded periplasmic space"/>
    <property type="evidence" value="ECO:0007669"/>
    <property type="project" value="TreeGrafter"/>
</dbReference>
<dbReference type="Pfam" id="PF00905">
    <property type="entry name" value="Transpeptidase"/>
    <property type="match status" value="1"/>
</dbReference>
<dbReference type="FunFam" id="1.10.3810.10:FF:000001">
    <property type="entry name" value="Penicillin-binding protein 1A"/>
    <property type="match status" value="1"/>
</dbReference>
<dbReference type="InterPro" id="IPR023346">
    <property type="entry name" value="Lysozyme-like_dom_sf"/>
</dbReference>
<evidence type="ECO:0000256" key="3">
    <source>
        <dbReference type="ARBA" id="ARBA00022645"/>
    </source>
</evidence>
<comment type="caution">
    <text evidence="18">The sequence shown here is derived from an EMBL/GenBank/DDBJ whole genome shotgun (WGS) entry which is preliminary data.</text>
</comment>
<keyword evidence="6" id="KW-0808">Transferase</keyword>
<dbReference type="GO" id="GO:0008658">
    <property type="term" value="F:penicillin binding"/>
    <property type="evidence" value="ECO:0007669"/>
    <property type="project" value="InterPro"/>
</dbReference>
<dbReference type="InterPro" id="IPR036950">
    <property type="entry name" value="PBP_transglycosylase"/>
</dbReference>
<dbReference type="Gene3D" id="1.10.3810.10">
    <property type="entry name" value="Biosynthetic peptidoglycan transglycosylase-like"/>
    <property type="match status" value="1"/>
</dbReference>
<keyword evidence="7" id="KW-0378">Hydrolase</keyword>
<dbReference type="InterPro" id="IPR001264">
    <property type="entry name" value="Glyco_trans_51"/>
</dbReference>
<evidence type="ECO:0000256" key="5">
    <source>
        <dbReference type="ARBA" id="ARBA00022676"/>
    </source>
</evidence>
<dbReference type="AlphaFoldDB" id="A0A917R514"/>
<gene>
    <name evidence="18" type="ORF">GCM10010094_59630</name>
</gene>
<name>A0A917R514_9ACTN</name>
<comment type="catalytic activity">
    <reaction evidence="12">
        <text>Preferential cleavage: (Ac)2-L-Lys-D-Ala-|-D-Ala. Also transpeptidation of peptidyl-alanyl moieties that are N-acyl substituents of D-alanine.</text>
        <dbReference type="EC" id="3.4.16.4"/>
    </reaction>
</comment>